<evidence type="ECO:0000313" key="1">
    <source>
        <dbReference type="EMBL" id="KAH8026308.1"/>
    </source>
</evidence>
<dbReference type="Gene3D" id="3.40.50.1820">
    <property type="entry name" value="alpha/beta hydrolase"/>
    <property type="match status" value="1"/>
</dbReference>
<dbReference type="Pfam" id="PF05705">
    <property type="entry name" value="DUF829"/>
    <property type="match status" value="1"/>
</dbReference>
<organism evidence="1 2">
    <name type="scientific">Rhipicephalus microplus</name>
    <name type="common">Cattle tick</name>
    <name type="synonym">Boophilus microplus</name>
    <dbReference type="NCBI Taxonomy" id="6941"/>
    <lineage>
        <taxon>Eukaryota</taxon>
        <taxon>Metazoa</taxon>
        <taxon>Ecdysozoa</taxon>
        <taxon>Arthropoda</taxon>
        <taxon>Chelicerata</taxon>
        <taxon>Arachnida</taxon>
        <taxon>Acari</taxon>
        <taxon>Parasitiformes</taxon>
        <taxon>Ixodida</taxon>
        <taxon>Ixodoidea</taxon>
        <taxon>Ixodidae</taxon>
        <taxon>Rhipicephalinae</taxon>
        <taxon>Rhipicephalus</taxon>
        <taxon>Boophilus</taxon>
    </lineage>
</organism>
<dbReference type="PANTHER" id="PTHR20908">
    <property type="entry name" value="LD15586P"/>
    <property type="match status" value="1"/>
</dbReference>
<dbReference type="InterPro" id="IPR029058">
    <property type="entry name" value="AB_hydrolase_fold"/>
</dbReference>
<keyword evidence="2" id="KW-1185">Reference proteome</keyword>
<dbReference type="GO" id="GO:0017171">
    <property type="term" value="F:serine hydrolase activity"/>
    <property type="evidence" value="ECO:0007669"/>
    <property type="project" value="TreeGrafter"/>
</dbReference>
<dbReference type="Proteomes" id="UP000821866">
    <property type="component" value="Unassembled WGS sequence"/>
</dbReference>
<accession>A0A9J6DW61</accession>
<dbReference type="EMBL" id="JABSTU010000007">
    <property type="protein sequence ID" value="KAH8026308.1"/>
    <property type="molecule type" value="Genomic_DNA"/>
</dbReference>
<dbReference type="PANTHER" id="PTHR20908:SF1">
    <property type="entry name" value="LD15586P"/>
    <property type="match status" value="1"/>
</dbReference>
<name>A0A9J6DW61_RHIMP</name>
<dbReference type="SUPFAM" id="SSF53474">
    <property type="entry name" value="alpha/beta-Hydrolases"/>
    <property type="match status" value="1"/>
</dbReference>
<evidence type="ECO:0000313" key="2">
    <source>
        <dbReference type="Proteomes" id="UP000821866"/>
    </source>
</evidence>
<reference evidence="1" key="2">
    <citation type="submission" date="2021-09" db="EMBL/GenBank/DDBJ databases">
        <authorList>
            <person name="Jia N."/>
            <person name="Wang J."/>
            <person name="Shi W."/>
            <person name="Du L."/>
            <person name="Sun Y."/>
            <person name="Zhan W."/>
            <person name="Jiang J."/>
            <person name="Wang Q."/>
            <person name="Zhang B."/>
            <person name="Ji P."/>
            <person name="Sakyi L.B."/>
            <person name="Cui X."/>
            <person name="Yuan T."/>
            <person name="Jiang B."/>
            <person name="Yang W."/>
            <person name="Lam T.T.-Y."/>
            <person name="Chang Q."/>
            <person name="Ding S."/>
            <person name="Wang X."/>
            <person name="Zhu J."/>
            <person name="Ruan X."/>
            <person name="Zhao L."/>
            <person name="Wei J."/>
            <person name="Que T."/>
            <person name="Du C."/>
            <person name="Cheng J."/>
            <person name="Dai P."/>
            <person name="Han X."/>
            <person name="Huang E."/>
            <person name="Gao Y."/>
            <person name="Liu J."/>
            <person name="Shao H."/>
            <person name="Ye R."/>
            <person name="Li L."/>
            <person name="Wei W."/>
            <person name="Wang X."/>
            <person name="Wang C."/>
            <person name="Huo Q."/>
            <person name="Li W."/>
            <person name="Guo W."/>
            <person name="Chen H."/>
            <person name="Chen S."/>
            <person name="Zhou L."/>
            <person name="Zhou L."/>
            <person name="Ni X."/>
            <person name="Tian J."/>
            <person name="Zhou Y."/>
            <person name="Sheng Y."/>
            <person name="Liu T."/>
            <person name="Pan Y."/>
            <person name="Xia L."/>
            <person name="Li J."/>
            <person name="Zhao F."/>
            <person name="Cao W."/>
        </authorList>
    </citation>
    <scope>NUCLEOTIDE SEQUENCE</scope>
    <source>
        <strain evidence="1">Rmic-2018</strain>
        <tissue evidence="1">Larvae</tissue>
    </source>
</reference>
<dbReference type="AlphaFoldDB" id="A0A9J6DW61"/>
<comment type="caution">
    <text evidence="1">The sequence shown here is derived from an EMBL/GenBank/DDBJ whole genome shotgun (WGS) entry which is preliminary data.</text>
</comment>
<dbReference type="VEuPathDB" id="VectorBase:LOC119169211"/>
<protein>
    <submittedName>
        <fullName evidence="1">Uncharacterized protein</fullName>
    </submittedName>
</protein>
<sequence>MQRLLLYPVSTVHWKASSRAFHDNLLTCPVLMINSKQDAVASIEDNLRVANEWRQKGTDVTFCLFDDSKHVQHMGRYPDLYSSEVLRLFRKAQLIA</sequence>
<dbReference type="InterPro" id="IPR008547">
    <property type="entry name" value="DUF829_TMEM53"/>
</dbReference>
<reference evidence="1" key="1">
    <citation type="journal article" date="2020" name="Cell">
        <title>Large-Scale Comparative Analyses of Tick Genomes Elucidate Their Genetic Diversity and Vector Capacities.</title>
        <authorList>
            <consortium name="Tick Genome and Microbiome Consortium (TIGMIC)"/>
            <person name="Jia N."/>
            <person name="Wang J."/>
            <person name="Shi W."/>
            <person name="Du L."/>
            <person name="Sun Y."/>
            <person name="Zhan W."/>
            <person name="Jiang J.F."/>
            <person name="Wang Q."/>
            <person name="Zhang B."/>
            <person name="Ji P."/>
            <person name="Bell-Sakyi L."/>
            <person name="Cui X.M."/>
            <person name="Yuan T.T."/>
            <person name="Jiang B.G."/>
            <person name="Yang W.F."/>
            <person name="Lam T.T."/>
            <person name="Chang Q.C."/>
            <person name="Ding S.J."/>
            <person name="Wang X.J."/>
            <person name="Zhu J.G."/>
            <person name="Ruan X.D."/>
            <person name="Zhao L."/>
            <person name="Wei J.T."/>
            <person name="Ye R.Z."/>
            <person name="Que T.C."/>
            <person name="Du C.H."/>
            <person name="Zhou Y.H."/>
            <person name="Cheng J.X."/>
            <person name="Dai P.F."/>
            <person name="Guo W.B."/>
            <person name="Han X.H."/>
            <person name="Huang E.J."/>
            <person name="Li L.F."/>
            <person name="Wei W."/>
            <person name="Gao Y.C."/>
            <person name="Liu J.Z."/>
            <person name="Shao H.Z."/>
            <person name="Wang X."/>
            <person name="Wang C.C."/>
            <person name="Yang T.C."/>
            <person name="Huo Q.B."/>
            <person name="Li W."/>
            <person name="Chen H.Y."/>
            <person name="Chen S.E."/>
            <person name="Zhou L.G."/>
            <person name="Ni X.B."/>
            <person name="Tian J.H."/>
            <person name="Sheng Y."/>
            <person name="Liu T."/>
            <person name="Pan Y.S."/>
            <person name="Xia L.Y."/>
            <person name="Li J."/>
            <person name="Zhao F."/>
            <person name="Cao W.C."/>
        </authorList>
    </citation>
    <scope>NUCLEOTIDE SEQUENCE</scope>
    <source>
        <strain evidence="1">Rmic-2018</strain>
    </source>
</reference>
<proteinExistence type="predicted"/>
<gene>
    <name evidence="1" type="ORF">HPB51_019458</name>
</gene>